<evidence type="ECO:0000259" key="1">
    <source>
        <dbReference type="PROSITE" id="PS50878"/>
    </source>
</evidence>
<gene>
    <name evidence="2" type="ORF">OVA965_LOCUS14653</name>
    <name evidence="3" type="ORF">TMI583_LOCUS14659</name>
</gene>
<feature type="domain" description="Reverse transcriptase" evidence="1">
    <location>
        <begin position="1"/>
        <end position="242"/>
    </location>
</feature>
<dbReference type="Proteomes" id="UP000682733">
    <property type="component" value="Unassembled WGS sequence"/>
</dbReference>
<dbReference type="PROSITE" id="PS50878">
    <property type="entry name" value="RT_POL"/>
    <property type="match status" value="1"/>
</dbReference>
<sequence>MKSSSPSLHGFMLSNGEVVKDSEKMCEVAAIHYEDHCKEPEVYRPHPYTDAPEVVWDNYEEKIPPSTVFVDVKNAFNQLWHTGCLAKLKRMEIPKNYLHWINVWLSGRRAFIEIGGKKSRWFKIMKGGPQGSIFTPTLFICYHSDMDIFLGFCLSHFDDLAAILAGSIGMEYTSQCLDLEHKLQLFFDRLEYYCCLAVQPINYDKTQALFSARAIGYPNIELKCGENDILWTKVVKYLGYIITPTLGFEKCTSWCAPCEQQQWHGSISHVHRGQMMSMDEFEHITETIGQYISINSFLSASKNKIVAEIFAGASTPKAIQRIIFDIEIETHLASLKGFAQCLLILCANCAIAQRPG</sequence>
<dbReference type="Proteomes" id="UP000677228">
    <property type="component" value="Unassembled WGS sequence"/>
</dbReference>
<dbReference type="PANTHER" id="PTHR19446">
    <property type="entry name" value="REVERSE TRANSCRIPTASES"/>
    <property type="match status" value="1"/>
</dbReference>
<evidence type="ECO:0000313" key="4">
    <source>
        <dbReference type="Proteomes" id="UP000682733"/>
    </source>
</evidence>
<evidence type="ECO:0000313" key="2">
    <source>
        <dbReference type="EMBL" id="CAF1002952.1"/>
    </source>
</evidence>
<dbReference type="Pfam" id="PF00078">
    <property type="entry name" value="RVT_1"/>
    <property type="match status" value="1"/>
</dbReference>
<protein>
    <recommendedName>
        <fullName evidence="1">Reverse transcriptase domain-containing protein</fullName>
    </recommendedName>
</protein>
<dbReference type="AlphaFoldDB" id="A0A8S2IR71"/>
<organism evidence="3 4">
    <name type="scientific">Didymodactylos carnosus</name>
    <dbReference type="NCBI Taxonomy" id="1234261"/>
    <lineage>
        <taxon>Eukaryota</taxon>
        <taxon>Metazoa</taxon>
        <taxon>Spiralia</taxon>
        <taxon>Gnathifera</taxon>
        <taxon>Rotifera</taxon>
        <taxon>Eurotatoria</taxon>
        <taxon>Bdelloidea</taxon>
        <taxon>Philodinida</taxon>
        <taxon>Philodinidae</taxon>
        <taxon>Didymodactylos</taxon>
    </lineage>
</organism>
<dbReference type="EMBL" id="CAJNOK010006409">
    <property type="protein sequence ID" value="CAF1002952.1"/>
    <property type="molecule type" value="Genomic_DNA"/>
</dbReference>
<reference evidence="3" key="1">
    <citation type="submission" date="2021-02" db="EMBL/GenBank/DDBJ databases">
        <authorList>
            <person name="Nowell W R."/>
        </authorList>
    </citation>
    <scope>NUCLEOTIDE SEQUENCE</scope>
</reference>
<evidence type="ECO:0000313" key="3">
    <source>
        <dbReference type="EMBL" id="CAF3772308.1"/>
    </source>
</evidence>
<name>A0A8S2IR71_9BILA</name>
<dbReference type="EMBL" id="CAJOBA010006418">
    <property type="protein sequence ID" value="CAF3772308.1"/>
    <property type="molecule type" value="Genomic_DNA"/>
</dbReference>
<accession>A0A8S2IR71</accession>
<dbReference type="InterPro" id="IPR000477">
    <property type="entry name" value="RT_dom"/>
</dbReference>
<proteinExistence type="predicted"/>
<comment type="caution">
    <text evidence="3">The sequence shown here is derived from an EMBL/GenBank/DDBJ whole genome shotgun (WGS) entry which is preliminary data.</text>
</comment>